<accession>A0ABW1SP47</accession>
<proteinExistence type="predicted"/>
<evidence type="ECO:0000313" key="2">
    <source>
        <dbReference type="Proteomes" id="UP001596254"/>
    </source>
</evidence>
<organism evidence="1 2">
    <name type="scientific">Levilactobacillus tongjiangensis</name>
    <dbReference type="NCBI Taxonomy" id="2486023"/>
    <lineage>
        <taxon>Bacteria</taxon>
        <taxon>Bacillati</taxon>
        <taxon>Bacillota</taxon>
        <taxon>Bacilli</taxon>
        <taxon>Lactobacillales</taxon>
        <taxon>Lactobacillaceae</taxon>
        <taxon>Levilactobacillus</taxon>
    </lineage>
</organism>
<comment type="caution">
    <text evidence="1">The sequence shown here is derived from an EMBL/GenBank/DDBJ whole genome shotgun (WGS) entry which is preliminary data.</text>
</comment>
<sequence length="212" mass="23776">MTAIASTTYKTTPSVTRGTWNPKWVTTGKLPDSKIHVYSKKINLGSHSYKLRYAKKTSSKHYTFYLNTHKPVKIFYSSRIVGNRKSVKTLSIKVNTSTPGYDGLFYKGNLLKYPLKDTNFIKLDPIYQLGLPFDYYEITGKTLPGATLSLSSGEDTHAYKDGTFTLKINPQGLLAIGETVTLTSKRSSAKTIQQVLAVTPDPDDDHYDRSNY</sequence>
<reference evidence="2" key="1">
    <citation type="journal article" date="2019" name="Int. J. Syst. Evol. Microbiol.">
        <title>The Global Catalogue of Microorganisms (GCM) 10K type strain sequencing project: providing services to taxonomists for standard genome sequencing and annotation.</title>
        <authorList>
            <consortium name="The Broad Institute Genomics Platform"/>
            <consortium name="The Broad Institute Genome Sequencing Center for Infectious Disease"/>
            <person name="Wu L."/>
            <person name="Ma J."/>
        </authorList>
    </citation>
    <scope>NUCLEOTIDE SEQUENCE [LARGE SCALE GENOMIC DNA]</scope>
    <source>
        <strain evidence="2">CCM 8905</strain>
    </source>
</reference>
<dbReference type="EMBL" id="JBHSSK010000006">
    <property type="protein sequence ID" value="MFC6206266.1"/>
    <property type="molecule type" value="Genomic_DNA"/>
</dbReference>
<evidence type="ECO:0000313" key="1">
    <source>
        <dbReference type="EMBL" id="MFC6206266.1"/>
    </source>
</evidence>
<dbReference type="RefSeq" id="WP_125694168.1">
    <property type="nucleotide sequence ID" value="NZ_JBHSSK010000006.1"/>
</dbReference>
<gene>
    <name evidence="1" type="ORF">ACFP1G_02075</name>
</gene>
<dbReference type="Proteomes" id="UP001596254">
    <property type="component" value="Unassembled WGS sequence"/>
</dbReference>
<protein>
    <submittedName>
        <fullName evidence="1">Uncharacterized protein</fullName>
    </submittedName>
</protein>
<keyword evidence="2" id="KW-1185">Reference proteome</keyword>
<name>A0ABW1SP47_9LACO</name>